<feature type="transmembrane region" description="Helical" evidence="4">
    <location>
        <begin position="6"/>
        <end position="29"/>
    </location>
</feature>
<dbReference type="PANTHER" id="PTHR31899:SF9">
    <property type="entry name" value="BETA-CAROTENE 3-HYDROXYLASE 1, CHLOROPLASTIC"/>
    <property type="match status" value="1"/>
</dbReference>
<keyword evidence="2" id="KW-0125">Carotenoid biosynthesis</keyword>
<evidence type="ECO:0000256" key="4">
    <source>
        <dbReference type="SAM" id="Phobius"/>
    </source>
</evidence>
<protein>
    <submittedName>
        <fullName evidence="5">Beta-carotene hydroxylase</fullName>
    </submittedName>
</protein>
<dbReference type="RefSeq" id="WP_116033467.1">
    <property type="nucleotide sequence ID" value="NZ_JBHLVV010000094.1"/>
</dbReference>
<sequence>MNLLIVIMTFLMMEGLTWCIHKYIMHGFLWHLHRDHHDHSSEGAVEKNDYFFLIFAVPTIVLMYYGTINGFNLWFYVALGISLYGMAYFFVHDIIIHQRIKFLRNTKNPYLLAIRRAHKQHHKHLGKEDGECFGFLWVPMKYFRMYFKNDKL</sequence>
<evidence type="ECO:0000313" key="6">
    <source>
        <dbReference type="Proteomes" id="UP000256326"/>
    </source>
</evidence>
<dbReference type="PANTHER" id="PTHR31899">
    <property type="entry name" value="BETA-CAROTENE 3-HYDROXYLASE 1, CHLOROPLASTIC"/>
    <property type="match status" value="1"/>
</dbReference>
<evidence type="ECO:0000256" key="1">
    <source>
        <dbReference type="ARBA" id="ARBA00009324"/>
    </source>
</evidence>
<keyword evidence="3" id="KW-0560">Oxidoreductase</keyword>
<accession>A0A3D9D0Y0</accession>
<keyword evidence="4" id="KW-0812">Transmembrane</keyword>
<feature type="transmembrane region" description="Helical" evidence="4">
    <location>
        <begin position="50"/>
        <end position="67"/>
    </location>
</feature>
<keyword evidence="4" id="KW-0472">Membrane</keyword>
<dbReference type="GO" id="GO:0010291">
    <property type="term" value="F:beta-carotene 3-hydroxylase activity"/>
    <property type="evidence" value="ECO:0007669"/>
    <property type="project" value="TreeGrafter"/>
</dbReference>
<evidence type="ECO:0000313" key="5">
    <source>
        <dbReference type="EMBL" id="REC71672.1"/>
    </source>
</evidence>
<gene>
    <name evidence="5" type="ORF">DRF58_04790</name>
</gene>
<organism evidence="5 6">
    <name type="scientific">Epilithonimonas hispanica</name>
    <dbReference type="NCBI Taxonomy" id="358687"/>
    <lineage>
        <taxon>Bacteria</taxon>
        <taxon>Pseudomonadati</taxon>
        <taxon>Bacteroidota</taxon>
        <taxon>Flavobacteriia</taxon>
        <taxon>Flavobacteriales</taxon>
        <taxon>Weeksellaceae</taxon>
        <taxon>Chryseobacterium group</taxon>
        <taxon>Epilithonimonas</taxon>
    </lineage>
</organism>
<comment type="similarity">
    <text evidence="1">Belongs to the sterol desaturase family.</text>
</comment>
<keyword evidence="6" id="KW-1185">Reference proteome</keyword>
<dbReference type="AlphaFoldDB" id="A0A3D9D0Y0"/>
<dbReference type="GO" id="GO:0016123">
    <property type="term" value="P:xanthophyll biosynthetic process"/>
    <property type="evidence" value="ECO:0007669"/>
    <property type="project" value="TreeGrafter"/>
</dbReference>
<evidence type="ECO:0000256" key="2">
    <source>
        <dbReference type="ARBA" id="ARBA00022746"/>
    </source>
</evidence>
<feature type="transmembrane region" description="Helical" evidence="4">
    <location>
        <begin position="73"/>
        <end position="91"/>
    </location>
</feature>
<dbReference type="InterPro" id="IPR045019">
    <property type="entry name" value="BETA-OHASE-like"/>
</dbReference>
<name>A0A3D9D0Y0_9FLAO</name>
<keyword evidence="4" id="KW-1133">Transmembrane helix</keyword>
<dbReference type="GO" id="GO:0016119">
    <property type="term" value="P:carotene metabolic process"/>
    <property type="evidence" value="ECO:0007669"/>
    <property type="project" value="TreeGrafter"/>
</dbReference>
<comment type="caution">
    <text evidence="5">The sequence shown here is derived from an EMBL/GenBank/DDBJ whole genome shotgun (WGS) entry which is preliminary data.</text>
</comment>
<dbReference type="OrthoDB" id="5243888at2"/>
<dbReference type="EMBL" id="QNUG01000008">
    <property type="protein sequence ID" value="REC71672.1"/>
    <property type="molecule type" value="Genomic_DNA"/>
</dbReference>
<evidence type="ECO:0000256" key="3">
    <source>
        <dbReference type="ARBA" id="ARBA00023002"/>
    </source>
</evidence>
<proteinExistence type="inferred from homology"/>
<dbReference type="Proteomes" id="UP000256326">
    <property type="component" value="Unassembled WGS sequence"/>
</dbReference>
<reference evidence="5 6" key="1">
    <citation type="journal article" date="2006" name="Int. J. Syst. Evol. Microbiol.">
        <title>Chryseobacterium hispanicum sp. nov., isolated from the drinking water distribution system of Sevilla, Spain.</title>
        <authorList>
            <person name="Gallego V."/>
            <person name="Garcia M.T."/>
            <person name="Ventosa A."/>
        </authorList>
    </citation>
    <scope>NUCLEOTIDE SEQUENCE [LARGE SCALE GENOMIC DNA]</scope>
    <source>
        <strain evidence="5 6">KCTC 22104</strain>
    </source>
</reference>